<protein>
    <recommendedName>
        <fullName evidence="1">Lipocalin-like domain-containing protein</fullName>
    </recommendedName>
</protein>
<reference evidence="2 3" key="1">
    <citation type="submission" date="2016-10" db="EMBL/GenBank/DDBJ databases">
        <authorList>
            <person name="de Groot N.N."/>
        </authorList>
    </citation>
    <scope>NUCLEOTIDE SEQUENCE [LARGE SCALE GENOMIC DNA]</scope>
    <source>
        <strain evidence="2 3">DSM 24015</strain>
    </source>
</reference>
<dbReference type="RefSeq" id="WP_143017724.1">
    <property type="nucleotide sequence ID" value="NZ_FNAS01000006.1"/>
</dbReference>
<dbReference type="EMBL" id="FNAS01000006">
    <property type="protein sequence ID" value="SDE27416.1"/>
    <property type="molecule type" value="Genomic_DNA"/>
</dbReference>
<keyword evidence="3" id="KW-1185">Reference proteome</keyword>
<dbReference type="AlphaFoldDB" id="A0A1G7BLS4"/>
<feature type="domain" description="Lipocalin-like" evidence="1">
    <location>
        <begin position="39"/>
        <end position="135"/>
    </location>
</feature>
<evidence type="ECO:0000313" key="3">
    <source>
        <dbReference type="Proteomes" id="UP000198517"/>
    </source>
</evidence>
<dbReference type="PROSITE" id="PS51257">
    <property type="entry name" value="PROKAR_LIPOPROTEIN"/>
    <property type="match status" value="1"/>
</dbReference>
<proteinExistence type="predicted"/>
<dbReference type="STRING" id="1071918.SAMN05421544_10625"/>
<evidence type="ECO:0000259" key="1">
    <source>
        <dbReference type="Pfam" id="PF13648"/>
    </source>
</evidence>
<dbReference type="Proteomes" id="UP000198517">
    <property type="component" value="Unassembled WGS sequence"/>
</dbReference>
<dbReference type="InterPro" id="IPR024311">
    <property type="entry name" value="Lipocalin-like"/>
</dbReference>
<name>A0A1G7BLS4_9FLAO</name>
<dbReference type="Pfam" id="PF13648">
    <property type="entry name" value="Lipocalin_4"/>
    <property type="match status" value="1"/>
</dbReference>
<evidence type="ECO:0000313" key="2">
    <source>
        <dbReference type="EMBL" id="SDE27416.1"/>
    </source>
</evidence>
<accession>A0A1G7BLS4</accession>
<dbReference type="OrthoDB" id="1311978at2"/>
<sequence length="159" mass="18412">MMKKIILPVILCSVLAISCSKDDDNNSIKTQNNEIETLILGKWKIKKQQIIKSSNGEVVDFDLSSQNKCFNKSYNEFLKNGKYIAKQYIDENGSCKEQVLETSYTINKLNATLEIKDLVYPNQEIQKLNQEELVLKSLGHDFDQDGKEDYRIYTYDKIK</sequence>
<organism evidence="2 3">
    <name type="scientific">Riemerella columbipharyngis</name>
    <dbReference type="NCBI Taxonomy" id="1071918"/>
    <lineage>
        <taxon>Bacteria</taxon>
        <taxon>Pseudomonadati</taxon>
        <taxon>Bacteroidota</taxon>
        <taxon>Flavobacteriia</taxon>
        <taxon>Flavobacteriales</taxon>
        <taxon>Weeksellaceae</taxon>
        <taxon>Riemerella</taxon>
    </lineage>
</organism>
<gene>
    <name evidence="2" type="ORF">SAMN05421544_10625</name>
</gene>